<dbReference type="PROSITE" id="PS50097">
    <property type="entry name" value="BTB"/>
    <property type="match status" value="1"/>
</dbReference>
<feature type="region of interest" description="Disordered" evidence="1">
    <location>
        <begin position="409"/>
        <end position="428"/>
    </location>
</feature>
<dbReference type="Gene3D" id="3.30.710.10">
    <property type="entry name" value="Potassium Channel Kv1.1, Chain A"/>
    <property type="match status" value="1"/>
</dbReference>
<comment type="caution">
    <text evidence="3">The sequence shown here is derived from an EMBL/GenBank/DDBJ whole genome shotgun (WGS) entry which is preliminary data.</text>
</comment>
<accession>A0AAD4LL05</accession>
<evidence type="ECO:0000313" key="3">
    <source>
        <dbReference type="EMBL" id="KAH8996887.1"/>
    </source>
</evidence>
<evidence type="ECO:0000259" key="2">
    <source>
        <dbReference type="PROSITE" id="PS50097"/>
    </source>
</evidence>
<protein>
    <recommendedName>
        <fullName evidence="2">BTB domain-containing protein</fullName>
    </recommendedName>
</protein>
<organism evidence="3 4">
    <name type="scientific">Lactarius akahatsu</name>
    <dbReference type="NCBI Taxonomy" id="416441"/>
    <lineage>
        <taxon>Eukaryota</taxon>
        <taxon>Fungi</taxon>
        <taxon>Dikarya</taxon>
        <taxon>Basidiomycota</taxon>
        <taxon>Agaricomycotina</taxon>
        <taxon>Agaricomycetes</taxon>
        <taxon>Russulales</taxon>
        <taxon>Russulaceae</taxon>
        <taxon>Lactarius</taxon>
    </lineage>
</organism>
<feature type="compositionally biased region" description="Basic and acidic residues" evidence="1">
    <location>
        <begin position="291"/>
        <end position="310"/>
    </location>
</feature>
<keyword evidence="4" id="KW-1185">Reference proteome</keyword>
<dbReference type="CDD" id="cd18186">
    <property type="entry name" value="BTB_POZ_ZBTB_KLHL-like"/>
    <property type="match status" value="1"/>
</dbReference>
<name>A0AAD4LL05_9AGAM</name>
<dbReference type="InterPro" id="IPR000210">
    <property type="entry name" value="BTB/POZ_dom"/>
</dbReference>
<proteinExistence type="predicted"/>
<dbReference type="SMART" id="SM00225">
    <property type="entry name" value="BTB"/>
    <property type="match status" value="1"/>
</dbReference>
<dbReference type="EMBL" id="JAKELL010000008">
    <property type="protein sequence ID" value="KAH8996887.1"/>
    <property type="molecule type" value="Genomic_DNA"/>
</dbReference>
<dbReference type="AlphaFoldDB" id="A0AAD4LL05"/>
<feature type="compositionally biased region" description="Polar residues" evidence="1">
    <location>
        <begin position="253"/>
        <end position="264"/>
    </location>
</feature>
<dbReference type="Pfam" id="PF00651">
    <property type="entry name" value="BTB"/>
    <property type="match status" value="1"/>
</dbReference>
<dbReference type="Proteomes" id="UP001201163">
    <property type="component" value="Unassembled WGS sequence"/>
</dbReference>
<reference evidence="3" key="1">
    <citation type="submission" date="2022-01" db="EMBL/GenBank/DDBJ databases">
        <title>Comparative genomics reveals a dynamic genome evolution in the ectomycorrhizal milk-cap (Lactarius) mushrooms.</title>
        <authorList>
            <consortium name="DOE Joint Genome Institute"/>
            <person name="Lebreton A."/>
            <person name="Tang N."/>
            <person name="Kuo A."/>
            <person name="LaButti K."/>
            <person name="Drula E."/>
            <person name="Barry K."/>
            <person name="Clum A."/>
            <person name="Lipzen A."/>
            <person name="Mousain D."/>
            <person name="Ng V."/>
            <person name="Wang R."/>
            <person name="Wang X."/>
            <person name="Dai Y."/>
            <person name="Henrissat B."/>
            <person name="Grigoriev I.V."/>
            <person name="Guerin-Laguette A."/>
            <person name="Yu F."/>
            <person name="Martin F.M."/>
        </authorList>
    </citation>
    <scope>NUCLEOTIDE SEQUENCE</scope>
    <source>
        <strain evidence="3">QP</strain>
    </source>
</reference>
<sequence length="593" mass="64979">MSPTAPEAPGLPTAESGAKHANRPGSSERREIAGGVHTTPGGSPIRHDAYFFKDGNVTFLVDGTLYCVHRYFFSRDSVYFSTRFSQLDIQDHEALPTVIPIDDLERKDFEALLSVLYPANFGAYELTYEQWKSVLHLSTHWGFTSLREFALKSITPTSHDQLVLARTYSIDHWVLPALTGLCERSLPLSLDEARQMSMGDVVLVARVREEIRGSTLRVGVGDIRRHIEVAQAQAEELNHTVGDDVQRDAPRNEATTQKSDSTVASGIDPNAGAKMTETVGVASPSELQRAGTKEGDTHEGDAKHSSKEEVPLESQGEDARRNVEQPHVVEGTPQYLEKSVATSDEQASGTRKSEDASREAAACPSAQVGAVIAENHAMGTVPRLDVEAENVRRLEAKERAKAEEKARKEAARAKEEADAEAKKTAMEAEAKVKREAEARAKAEAAARAKLRAEAEDGELVEAIRAEIKAEVEAAVEAEKAKTEARQAKFEADVRAMADAKARGGTGAKAMAKEARDRKLKLLSPVTDFSGKIIECENCSNHAVGALHYCSQRYMKCDRCRRGRERFQFFRECDTCPGTPVGSEEEGSESGYFY</sequence>
<dbReference type="SUPFAM" id="SSF54695">
    <property type="entry name" value="POZ domain"/>
    <property type="match status" value="1"/>
</dbReference>
<feature type="compositionally biased region" description="Basic and acidic residues" evidence="1">
    <location>
        <begin position="238"/>
        <end position="251"/>
    </location>
</feature>
<evidence type="ECO:0000256" key="1">
    <source>
        <dbReference type="SAM" id="MobiDB-lite"/>
    </source>
</evidence>
<gene>
    <name evidence="3" type="ORF">EDB92DRAFT_1539832</name>
</gene>
<feature type="domain" description="BTB" evidence="2">
    <location>
        <begin position="55"/>
        <end position="125"/>
    </location>
</feature>
<feature type="region of interest" description="Disordered" evidence="1">
    <location>
        <begin position="1"/>
        <end position="41"/>
    </location>
</feature>
<feature type="region of interest" description="Disordered" evidence="1">
    <location>
        <begin position="238"/>
        <end position="361"/>
    </location>
</feature>
<evidence type="ECO:0000313" key="4">
    <source>
        <dbReference type="Proteomes" id="UP001201163"/>
    </source>
</evidence>
<feature type="compositionally biased region" description="Polar residues" evidence="1">
    <location>
        <begin position="340"/>
        <end position="350"/>
    </location>
</feature>
<dbReference type="InterPro" id="IPR011333">
    <property type="entry name" value="SKP1/BTB/POZ_sf"/>
</dbReference>